<organism evidence="1 2">
    <name type="scientific">Pseudomonas coronafaciens pv. porri</name>
    <dbReference type="NCBI Taxonomy" id="83964"/>
    <lineage>
        <taxon>Bacteria</taxon>
        <taxon>Pseudomonadati</taxon>
        <taxon>Pseudomonadota</taxon>
        <taxon>Gammaproteobacteria</taxon>
        <taxon>Pseudomonadales</taxon>
        <taxon>Pseudomonadaceae</taxon>
        <taxon>Pseudomonas</taxon>
        <taxon>Pseudomonas coronafaciens</taxon>
    </lineage>
</organism>
<reference evidence="1 2" key="1">
    <citation type="submission" date="2015-09" db="EMBL/GenBank/DDBJ databases">
        <title>Genome analysis of Pseudomonas syringae pv. porri LMG.</title>
        <authorList>
            <person name="Rombouts S."/>
        </authorList>
    </citation>
    <scope>NUCLEOTIDE SEQUENCE [LARGE SCALE GENOMIC DNA]</scope>
    <source>
        <strain evidence="1 2">LMG 28496</strain>
    </source>
</reference>
<dbReference type="Proteomes" id="UP000037201">
    <property type="component" value="Unassembled WGS sequence"/>
</dbReference>
<name>A0ABR5JF99_9PSED</name>
<keyword evidence="2" id="KW-1185">Reference proteome</keyword>
<sequence length="67" mass="7435">MAFFRPYQSLFCFQVGAVKRQGSVEVHGVMETVIRPSIFIASDVNRSRLLRAFYEGSSGALFAGMSL</sequence>
<gene>
    <name evidence="1" type="ORF">OX90_28485</name>
</gene>
<accession>A0ABR5JF99</accession>
<protein>
    <submittedName>
        <fullName evidence="1">Uncharacterized protein</fullName>
    </submittedName>
</protein>
<evidence type="ECO:0000313" key="1">
    <source>
        <dbReference type="EMBL" id="KOP51154.1"/>
    </source>
</evidence>
<comment type="caution">
    <text evidence="1">The sequence shown here is derived from an EMBL/GenBank/DDBJ whole genome shotgun (WGS) entry which is preliminary data.</text>
</comment>
<dbReference type="EMBL" id="JUEU01000322">
    <property type="protein sequence ID" value="KOP51154.1"/>
    <property type="molecule type" value="Genomic_DNA"/>
</dbReference>
<proteinExistence type="predicted"/>
<evidence type="ECO:0000313" key="2">
    <source>
        <dbReference type="Proteomes" id="UP000037201"/>
    </source>
</evidence>